<accession>A0ABW0NS13</accession>
<proteinExistence type="predicted"/>
<comment type="caution">
    <text evidence="12">The sequence shown here is derived from an EMBL/GenBank/DDBJ whole genome shotgun (WGS) entry which is preliminary data.</text>
</comment>
<dbReference type="Pfam" id="PF23236">
    <property type="entry name" value="WHD_2nd_Lhr"/>
    <property type="match status" value="1"/>
</dbReference>
<dbReference type="Pfam" id="PF00270">
    <property type="entry name" value="DEAD"/>
    <property type="match status" value="1"/>
</dbReference>
<name>A0ABW0NS13_9MICO</name>
<dbReference type="InterPro" id="IPR055368">
    <property type="entry name" value="WH3_Lhr"/>
</dbReference>
<dbReference type="Proteomes" id="UP001596039">
    <property type="component" value="Unassembled WGS sequence"/>
</dbReference>
<dbReference type="InterPro" id="IPR045628">
    <property type="entry name" value="Lhr_WH_dom"/>
</dbReference>
<dbReference type="Pfam" id="PF23234">
    <property type="entry name" value="WHD_4th_Lhr"/>
    <property type="match status" value="1"/>
</dbReference>
<dbReference type="EMBL" id="JBHSMG010000002">
    <property type="protein sequence ID" value="MFC5502736.1"/>
    <property type="molecule type" value="Genomic_DNA"/>
</dbReference>
<dbReference type="GO" id="GO:0004386">
    <property type="term" value="F:helicase activity"/>
    <property type="evidence" value="ECO:0007669"/>
    <property type="project" value="UniProtKB-KW"/>
</dbReference>
<dbReference type="SMART" id="SM00490">
    <property type="entry name" value="HELICc"/>
    <property type="match status" value="1"/>
</dbReference>
<keyword evidence="6" id="KW-0238">DNA-binding</keyword>
<keyword evidence="4 12" id="KW-0347">Helicase</keyword>
<evidence type="ECO:0000259" key="11">
    <source>
        <dbReference type="PROSITE" id="PS51194"/>
    </source>
</evidence>
<evidence type="ECO:0000256" key="8">
    <source>
        <dbReference type="ARBA" id="ARBA00023235"/>
    </source>
</evidence>
<organism evidence="12 13">
    <name type="scientific">Lysinimonas soli</name>
    <dbReference type="NCBI Taxonomy" id="1074233"/>
    <lineage>
        <taxon>Bacteria</taxon>
        <taxon>Bacillati</taxon>
        <taxon>Actinomycetota</taxon>
        <taxon>Actinomycetes</taxon>
        <taxon>Micrococcales</taxon>
        <taxon>Microbacteriaceae</taxon>
        <taxon>Lysinimonas</taxon>
    </lineage>
</organism>
<gene>
    <name evidence="12" type="ORF">ACFPJ4_10850</name>
</gene>
<evidence type="ECO:0000256" key="9">
    <source>
        <dbReference type="SAM" id="MobiDB-lite"/>
    </source>
</evidence>
<evidence type="ECO:0000259" key="10">
    <source>
        <dbReference type="PROSITE" id="PS51192"/>
    </source>
</evidence>
<keyword evidence="1" id="KW-0547">Nucleotide-binding</keyword>
<keyword evidence="5" id="KW-0067">ATP-binding</keyword>
<dbReference type="RefSeq" id="WP_386740431.1">
    <property type="nucleotide sequence ID" value="NZ_JBHSMG010000002.1"/>
</dbReference>
<dbReference type="InterPro" id="IPR027417">
    <property type="entry name" value="P-loop_NTPase"/>
</dbReference>
<dbReference type="InterPro" id="IPR003593">
    <property type="entry name" value="AAA+_ATPase"/>
</dbReference>
<evidence type="ECO:0000256" key="4">
    <source>
        <dbReference type="ARBA" id="ARBA00022806"/>
    </source>
</evidence>
<evidence type="ECO:0000256" key="6">
    <source>
        <dbReference type="ARBA" id="ARBA00023125"/>
    </source>
</evidence>
<dbReference type="InterPro" id="IPR014001">
    <property type="entry name" value="Helicase_ATP-bd"/>
</dbReference>
<evidence type="ECO:0000256" key="3">
    <source>
        <dbReference type="ARBA" id="ARBA00022801"/>
    </source>
</evidence>
<dbReference type="InterPro" id="IPR052511">
    <property type="entry name" value="ATP-dep_Helicase"/>
</dbReference>
<feature type="domain" description="Helicase C-terminal" evidence="11">
    <location>
        <begin position="276"/>
        <end position="457"/>
    </location>
</feature>
<dbReference type="Gene3D" id="3.40.50.300">
    <property type="entry name" value="P-loop containing nucleotide triphosphate hydrolases"/>
    <property type="match status" value="2"/>
</dbReference>
<dbReference type="PANTHER" id="PTHR47962">
    <property type="entry name" value="ATP-DEPENDENT HELICASE LHR-RELATED-RELATED"/>
    <property type="match status" value="1"/>
</dbReference>
<keyword evidence="13" id="KW-1185">Reference proteome</keyword>
<dbReference type="SMART" id="SM00382">
    <property type="entry name" value="AAA"/>
    <property type="match status" value="1"/>
</dbReference>
<sequence>MDPALERFSPATREWFSGAFPAPTRAQAGAWQAISSGRHALVVAPTGSGKTLSAFLWSLDRLATTPRPDNPRHRTRVLYISPLKALGVDVERNLRSPLVGITQTARRLGTSVPAITVGVRSGDTASADRRLLLREPPDILITTPESLFLMLTSAARETLAGVDTVIVDEIHAVAATKRGAHLAVSLERLDALLSAPAQRIGLSATVRPMEEVARFLGGRTPAEIVSPPTEKTFDLRVVVPVEDMTELGARATSETLDADDGALQSAGSIWPHVDAAIMDEVLRHRSTIVFANSRRLAERLTASLNELYEEKLTGAPIVGFPAQAVGGSGITKAGQLATAVSDAPLLARAHHGSVSKEQRALIEDDLKSGRLRCVVATSSLELGIDMGAVDLVIQVESPPSVASGLQRVGRAGHQVGEISKGILFPKHRADLLHTTVVSERMRTGLIEELAVPTNPLDILAQQTVAAVALDTLDVEDWWETVRRSAPFATLPRSAFEATLDLLSGRYPSDEFAELRPRIVWDRVAGTITGRPGAQRLAVTSGGTIPDRGLFGVFIVGGQEGARRVGELDEEMVYESRVGDVFALGATSWRIEEITSDRVLVSPAFGQPGRVPFWKGDGLGRPAELGKAIGAFTAELASAADDRLQRAGLDPWAITNLRNFVSEQTQATGTVPTDTTLLVERFRDELGDWRLVLHSPYGMPVHAPWALAVTARIRERLGVDGSAMAGDDGIVVRLPETDAEPPGAELFLFEPAELDELVTSEVGGSALFASRFRECAARALLLPRYNPGRRSPLWQQRQRSAQLLEVARKYPSFPIILETVREVLQDVYDLPALAALTHDIAARKVRLVEVETEVPSPFARTLLFGYVAAFMYEGDSPLAERRAAALSLDPTLLAELLGRAELRELLDPQVIEQTERELQRLDPERHAKDAEGLVDLLRLLGPLSTAELQARSLPRVADDTVLAELARANRVLRATIAGEQRWAVIEDASRLRDALGVPLPIGVPNAFLDPVGDPVGDLVSRYTRTHTPFPAADAAVRLGLGVAVVIDALRRLATDRRAVEGEFRPGATGSEWVDAEVLRRLRTRSLAALRSEVEPVPQRALARFLADWQHVGALAPIAAAPAPGLRGIDGLVTAIDQLAGVAVPASAWESLILPSRVRDYSPAMLDELMSTGEVLWSGHGELSGGDGWLSLHLADSAPLTLAEPTLLDANELHDRILLALTGGGAYFFRQLAAALAPAGPVDDTVLATALWDLVWAGLVGNDTLAPIRARLGATPRARAVTRRPRRSSALASRRRPEMGFASSSSAASVAGRWSLLPETEPVTTARATALAEQLLERHGVVTRGAVVNEGVVGGFALAYKVLSGLEETGRTRRGYFVEGLGAAQFATPATVDRLRAFAPDQLATEVNSDEPRMALTLAACDPANAYGAALGWPDPPTGHRPGRKAGALVVLVDGALALYVERGGKTVLDFLEADDEGGRASAAQSLTTTLRATGGRLRVEKVNGEFAVGTVLGDALVAAGFVPTPQGLRLRG</sequence>
<dbReference type="PROSITE" id="PS51192">
    <property type="entry name" value="HELICASE_ATP_BIND_1"/>
    <property type="match status" value="1"/>
</dbReference>
<keyword evidence="2" id="KW-0227">DNA damage</keyword>
<dbReference type="SMART" id="SM00487">
    <property type="entry name" value="DEXDc"/>
    <property type="match status" value="1"/>
</dbReference>
<dbReference type="InterPro" id="IPR055369">
    <property type="entry name" value="WH2_Lhr"/>
</dbReference>
<dbReference type="InterPro" id="IPR013701">
    <property type="entry name" value="Lhr-like_DEAD/DEAH_assoc"/>
</dbReference>
<evidence type="ECO:0000256" key="7">
    <source>
        <dbReference type="ARBA" id="ARBA00023204"/>
    </source>
</evidence>
<dbReference type="NCBIfam" id="NF007284">
    <property type="entry name" value="PRK09751.1"/>
    <property type="match status" value="1"/>
</dbReference>
<feature type="region of interest" description="Disordered" evidence="9">
    <location>
        <begin position="1281"/>
        <end position="1302"/>
    </location>
</feature>
<evidence type="ECO:0000256" key="1">
    <source>
        <dbReference type="ARBA" id="ARBA00022741"/>
    </source>
</evidence>
<dbReference type="PANTHER" id="PTHR47962:SF5">
    <property type="entry name" value="ATP-DEPENDENT HELICASE LHR-RELATED"/>
    <property type="match status" value="1"/>
</dbReference>
<protein>
    <submittedName>
        <fullName evidence="12">ATP-dependent helicase</fullName>
        <ecNumber evidence="12">3.6.4.-</ecNumber>
    </submittedName>
</protein>
<dbReference type="CDD" id="cd18796">
    <property type="entry name" value="SF2_C_LHR"/>
    <property type="match status" value="1"/>
</dbReference>
<keyword evidence="7" id="KW-0234">DNA repair</keyword>
<dbReference type="InterPro" id="IPR001650">
    <property type="entry name" value="Helicase_C-like"/>
</dbReference>
<keyword evidence="3 12" id="KW-0378">Hydrolase</keyword>
<feature type="domain" description="Helicase ATP-binding" evidence="10">
    <location>
        <begin position="31"/>
        <end position="224"/>
    </location>
</feature>
<dbReference type="Pfam" id="PF08494">
    <property type="entry name" value="DEAD_assoc"/>
    <property type="match status" value="1"/>
</dbReference>
<dbReference type="Pfam" id="PF23235">
    <property type="entry name" value="WHD_3rd_Lhr"/>
    <property type="match status" value="1"/>
</dbReference>
<dbReference type="InterPro" id="IPR011545">
    <property type="entry name" value="DEAD/DEAH_box_helicase_dom"/>
</dbReference>
<evidence type="ECO:0000313" key="12">
    <source>
        <dbReference type="EMBL" id="MFC5502736.1"/>
    </source>
</evidence>
<keyword evidence="8" id="KW-0413">Isomerase</keyword>
<dbReference type="GO" id="GO:0016787">
    <property type="term" value="F:hydrolase activity"/>
    <property type="evidence" value="ECO:0007669"/>
    <property type="project" value="UniProtKB-KW"/>
</dbReference>
<dbReference type="Pfam" id="PF00271">
    <property type="entry name" value="Helicase_C"/>
    <property type="match status" value="1"/>
</dbReference>
<reference evidence="13" key="1">
    <citation type="journal article" date="2019" name="Int. J. Syst. Evol. Microbiol.">
        <title>The Global Catalogue of Microorganisms (GCM) 10K type strain sequencing project: providing services to taxonomists for standard genome sequencing and annotation.</title>
        <authorList>
            <consortium name="The Broad Institute Genomics Platform"/>
            <consortium name="The Broad Institute Genome Sequencing Center for Infectious Disease"/>
            <person name="Wu L."/>
            <person name="Ma J."/>
        </authorList>
    </citation>
    <scope>NUCLEOTIDE SEQUENCE [LARGE SCALE GENOMIC DNA]</scope>
    <source>
        <strain evidence="13">CGMCC 4.6997</strain>
    </source>
</reference>
<dbReference type="Pfam" id="PF19306">
    <property type="entry name" value="WHD_Lhr"/>
    <property type="match status" value="1"/>
</dbReference>
<dbReference type="SUPFAM" id="SSF52540">
    <property type="entry name" value="P-loop containing nucleoside triphosphate hydrolases"/>
    <property type="match status" value="1"/>
</dbReference>
<dbReference type="EC" id="3.6.4.-" evidence="12"/>
<dbReference type="PROSITE" id="PS51194">
    <property type="entry name" value="HELICASE_CTER"/>
    <property type="match status" value="1"/>
</dbReference>
<dbReference type="InterPro" id="IPR055367">
    <property type="entry name" value="WH4_Lhr"/>
</dbReference>
<dbReference type="CDD" id="cd17922">
    <property type="entry name" value="DEXHc_LHR-like"/>
    <property type="match status" value="1"/>
</dbReference>
<evidence type="ECO:0000313" key="13">
    <source>
        <dbReference type="Proteomes" id="UP001596039"/>
    </source>
</evidence>
<evidence type="ECO:0000256" key="5">
    <source>
        <dbReference type="ARBA" id="ARBA00022840"/>
    </source>
</evidence>
<evidence type="ECO:0000256" key="2">
    <source>
        <dbReference type="ARBA" id="ARBA00022763"/>
    </source>
</evidence>